<evidence type="ECO:0000313" key="3">
    <source>
        <dbReference type="Proteomes" id="UP000663855"/>
    </source>
</evidence>
<dbReference type="InterPro" id="IPR002654">
    <property type="entry name" value="Glyco_trans_25"/>
</dbReference>
<dbReference type="Proteomes" id="UP000663855">
    <property type="component" value="Unassembled WGS sequence"/>
</dbReference>
<dbReference type="EMBL" id="CAJNOV010017012">
    <property type="protein sequence ID" value="CAF1598659.1"/>
    <property type="molecule type" value="Genomic_DNA"/>
</dbReference>
<evidence type="ECO:0000259" key="1">
    <source>
        <dbReference type="Pfam" id="PF01755"/>
    </source>
</evidence>
<sequence>MNDIETSPFVPSKLLFVDKIYVMTDPRLTERHANLQKALSRQGISVKSIEWRIKWNLTTCNSISSHSYVYKGLNLKNKPLNKQQQRKCALAMKHADVWYEIAERKIPLGLILEDDAIFVPFFKEKFARMIYTAIHSGALRINGTCAKSKERPISDNEWIDQNPMIVIGTCFNFHGQCFQKNFSNAPPILSTHKSNPSRCTHAYLLTSCSAQALVNQIQAQKNDFWPSDLMQNMLFPLSSTLQSFWMDPPLVYQGNQPSRKTLPHARSRSGLEQRSVTFMDGTSTFLCDTPYTFSKTSDTLKYPSTTSTLVRSEVASPYQFNRSKKIVDGFSDSLLHSASLATDKTPSVRFESIPPPPASYLNEARELLSGKRRNQSPESFEKSVDRLVLSVNQKYRQKQQQQPMKLLPSNSSSLNYISQYYAKEDKPFSDDSLEIDDEQKRLHSSFNTNRTHTQIIKNLNKSLIDHNYHIDKNRLIYFEQNVRRYFRSYENQTLQRELSYDLIRCFSTSYLEDLKRESARHVHTRNQMRSYTYEDIQDIHVPSILEAYKMKATIGRENQQRIQQSLMTTTQLSLVSSSRFSPLMVASFNENLDTQSTGFEADRKSYTSISQPLTTVRPDVDLFYKIMQESFVGIDASIAGQVARATQFKREKSHQNSKKTCNTDTDLDIQTFSSLWSDDDDDDEQLANHFYIDKTAQRKSNSHHRKLSRYLSTVNRSLLDRPGDLIADFYLSQLNRNMQESVRHLESIAQAKAHKQGFIFDKSKILERSLSAEHLYQVRKEHIRYKQSFKTPTSFTTEDVISSNPPIINASRPKTKIYTHISHSNTHKICQAKYVESEPMEKKLSAITIKPIVTLNQHEVKHFNELLHQTERLPSPQYNNQHALPAVSSPRALSSADQSEVEEFTQYTLEERRYEPAKYRPVVPNIGVSRSIGQRKEKPLNLLTEKYVTIGDILLNEQAQLASLLEDLNYTARKQYAKQIIDDDNYCNVCEKVQETIRIPIMVDNTEWTDEHVQIISNQFDFNIENAQHKDSENIEYERVKVNLPEQFINNQIPNTSNSDVCDPEQAASLADDSLLIRHQEQANINIDGSPCSKNPINSTHILPLNYPLCNYKNSHKKLKTNYCEIIWKKISIDSEVSSFADIETF</sequence>
<evidence type="ECO:0000313" key="2">
    <source>
        <dbReference type="EMBL" id="CAF1598659.1"/>
    </source>
</evidence>
<feature type="non-terminal residue" evidence="2">
    <location>
        <position position="1146"/>
    </location>
</feature>
<organism evidence="2 3">
    <name type="scientific">Rotaria magnacalcarata</name>
    <dbReference type="NCBI Taxonomy" id="392030"/>
    <lineage>
        <taxon>Eukaryota</taxon>
        <taxon>Metazoa</taxon>
        <taxon>Spiralia</taxon>
        <taxon>Gnathifera</taxon>
        <taxon>Rotifera</taxon>
        <taxon>Eurotatoria</taxon>
        <taxon>Bdelloidea</taxon>
        <taxon>Philodinida</taxon>
        <taxon>Philodinidae</taxon>
        <taxon>Rotaria</taxon>
    </lineage>
</organism>
<name>A0A816AK65_9BILA</name>
<dbReference type="AlphaFoldDB" id="A0A816AK65"/>
<proteinExistence type="predicted"/>
<gene>
    <name evidence="2" type="ORF">CJN711_LOCUS34879</name>
</gene>
<dbReference type="Pfam" id="PF01755">
    <property type="entry name" value="Glyco_transf_25"/>
    <property type="match status" value="1"/>
</dbReference>
<comment type="caution">
    <text evidence="2">The sequence shown here is derived from an EMBL/GenBank/DDBJ whole genome shotgun (WGS) entry which is preliminary data.</text>
</comment>
<reference evidence="2" key="1">
    <citation type="submission" date="2021-02" db="EMBL/GenBank/DDBJ databases">
        <authorList>
            <person name="Nowell W R."/>
        </authorList>
    </citation>
    <scope>NUCLEOTIDE SEQUENCE</scope>
</reference>
<accession>A0A816AK65</accession>
<protein>
    <recommendedName>
        <fullName evidence="1">Glycosyl transferase family 25 domain-containing protein</fullName>
    </recommendedName>
</protein>
<feature type="domain" description="Glycosyl transferase family 25" evidence="1">
    <location>
        <begin position="21"/>
        <end position="219"/>
    </location>
</feature>